<comment type="pathway">
    <text evidence="1">Carbohydrate metabolism; tricarboxylic acid cycle.</text>
</comment>
<proteinExistence type="inferred from homology"/>
<evidence type="ECO:0000256" key="3">
    <source>
        <dbReference type="ARBA" id="ARBA00012972"/>
    </source>
</evidence>
<dbReference type="EC" id="2.3.3.16" evidence="3"/>
<dbReference type="InterPro" id="IPR036969">
    <property type="entry name" value="Citrate_synthase_sf"/>
</dbReference>
<keyword evidence="7" id="KW-1185">Reference proteome</keyword>
<dbReference type="SUPFAM" id="SSF46955">
    <property type="entry name" value="Putative DNA-binding domain"/>
    <property type="match status" value="1"/>
</dbReference>
<comment type="similarity">
    <text evidence="2">Belongs to the citrate synthase family.</text>
</comment>
<sequence>MDRLTAAQAAARLGVRTETLYAYVSRGLISRERDGRGSSFDVLEVERFARSRRRKPEAVRGPAPAAGSDGSPLGVIDTDVALIDDGELWYRGIPVTDLVFGEGDVDGASLGRFDAVVRWLLEGTVRPDPDAEPLPSPGTVSYARRALDVLPSEAPAFSRLLSAVSALAATDPERFDFAPPTVARVAVRLIGGLTDALPLLGPAPAPHEPVAGRLWPRLTAAAAAPDRVAVLDAALVLLVDHDMAASTVAARAAASARAHPYAVVAAGLGALDSALHGAVSGEAVRMLREVAAGAEPATAVGTAARRGGSGVPGFGQPLYPDGDPRARTLLSVLGELSDPAVVRAREAAESVSGLVRSRTGLRPSIDLALATMMLAWDMPDDAGETVFAIARSAGWCAHALDEYGRTPLRLRPRGRYTGPDPADVQRAVSRAR</sequence>
<dbReference type="Proteomes" id="UP001199642">
    <property type="component" value="Chromosome"/>
</dbReference>
<dbReference type="Gene3D" id="1.10.230.10">
    <property type="entry name" value="Cytochrome P450-Terp, domain 2"/>
    <property type="match status" value="1"/>
</dbReference>
<keyword evidence="4" id="KW-0808">Transferase</keyword>
<evidence type="ECO:0000313" key="7">
    <source>
        <dbReference type="Proteomes" id="UP001199642"/>
    </source>
</evidence>
<accession>A0ABY3RX78</accession>
<dbReference type="EMBL" id="CP082781">
    <property type="protein sequence ID" value="UGS27496.1"/>
    <property type="molecule type" value="Genomic_DNA"/>
</dbReference>
<dbReference type="PRINTS" id="PR00143">
    <property type="entry name" value="CITRTSNTHASE"/>
</dbReference>
<dbReference type="PANTHER" id="PTHR11739:SF4">
    <property type="entry name" value="CITRATE SYNTHASE, PEROXISOMAL"/>
    <property type="match status" value="1"/>
</dbReference>
<dbReference type="Gene3D" id="1.10.580.10">
    <property type="entry name" value="Citrate Synthase, domain 1"/>
    <property type="match status" value="1"/>
</dbReference>
<evidence type="ECO:0000313" key="6">
    <source>
        <dbReference type="EMBL" id="UGS27496.1"/>
    </source>
</evidence>
<gene>
    <name evidence="6" type="ORF">K8F61_04690</name>
</gene>
<evidence type="ECO:0000256" key="1">
    <source>
        <dbReference type="ARBA" id="ARBA00005163"/>
    </source>
</evidence>
<feature type="region of interest" description="Disordered" evidence="5">
    <location>
        <begin position="409"/>
        <end position="432"/>
    </location>
</feature>
<name>A0ABY3RX78_9MICO</name>
<protein>
    <recommendedName>
        <fullName evidence="3">citrate synthase (unknown stereospecificity)</fullName>
        <ecNumber evidence="3">2.3.3.16</ecNumber>
    </recommendedName>
</protein>
<organism evidence="6 7">
    <name type="scientific">Microbacterium resistens</name>
    <dbReference type="NCBI Taxonomy" id="156977"/>
    <lineage>
        <taxon>Bacteria</taxon>
        <taxon>Bacillati</taxon>
        <taxon>Actinomycetota</taxon>
        <taxon>Actinomycetes</taxon>
        <taxon>Micrococcales</taxon>
        <taxon>Microbacteriaceae</taxon>
        <taxon>Microbacterium</taxon>
    </lineage>
</organism>
<dbReference type="Pfam" id="PF00285">
    <property type="entry name" value="Citrate_synt"/>
    <property type="match status" value="1"/>
</dbReference>
<evidence type="ECO:0000256" key="5">
    <source>
        <dbReference type="SAM" id="MobiDB-lite"/>
    </source>
</evidence>
<dbReference type="RefSeq" id="WP_231820844.1">
    <property type="nucleotide sequence ID" value="NZ_CP082781.1"/>
</dbReference>
<evidence type="ECO:0000256" key="2">
    <source>
        <dbReference type="ARBA" id="ARBA00010566"/>
    </source>
</evidence>
<dbReference type="InterPro" id="IPR009061">
    <property type="entry name" value="DNA-bd_dom_put_sf"/>
</dbReference>
<dbReference type="SUPFAM" id="SSF48256">
    <property type="entry name" value="Citrate synthase"/>
    <property type="match status" value="1"/>
</dbReference>
<evidence type="ECO:0000256" key="4">
    <source>
        <dbReference type="ARBA" id="ARBA00022679"/>
    </source>
</evidence>
<dbReference type="InterPro" id="IPR016142">
    <property type="entry name" value="Citrate_synth-like_lrg_a-sub"/>
</dbReference>
<dbReference type="InterPro" id="IPR002020">
    <property type="entry name" value="Citrate_synthase"/>
</dbReference>
<reference evidence="6 7" key="1">
    <citation type="submission" date="2023-01" db="EMBL/GenBank/DDBJ databases">
        <title>Characterization of estradiol degrading bacteria Microbacterium sp. MZT7 and reveal degrading genes through genome analysis.</title>
        <authorList>
            <person name="Hao P."/>
            <person name="Gao Y."/>
        </authorList>
    </citation>
    <scope>NUCLEOTIDE SEQUENCE [LARGE SCALE GENOMIC DNA]</scope>
    <source>
        <strain evidence="6 7">MZT7</strain>
    </source>
</reference>
<dbReference type="InterPro" id="IPR016143">
    <property type="entry name" value="Citrate_synth-like_sm_a-sub"/>
</dbReference>
<dbReference type="PANTHER" id="PTHR11739">
    <property type="entry name" value="CITRATE SYNTHASE"/>
    <property type="match status" value="1"/>
</dbReference>